<dbReference type="Proteomes" id="UP000078046">
    <property type="component" value="Unassembled WGS sequence"/>
</dbReference>
<evidence type="ECO:0000313" key="1">
    <source>
        <dbReference type="EMBL" id="OAF65964.1"/>
    </source>
</evidence>
<feature type="non-terminal residue" evidence="1">
    <location>
        <position position="67"/>
    </location>
</feature>
<sequence length="67" mass="7722">MSKIRAYGNFIDQPLCLKSSLATNADILGRYHYLLKYQKAVSTVKIIATELINLWKKCSIPHQDIRQ</sequence>
<name>A0A177AXP9_9BILA</name>
<organism evidence="1 2">
    <name type="scientific">Intoshia linei</name>
    <dbReference type="NCBI Taxonomy" id="1819745"/>
    <lineage>
        <taxon>Eukaryota</taxon>
        <taxon>Metazoa</taxon>
        <taxon>Spiralia</taxon>
        <taxon>Lophotrochozoa</taxon>
        <taxon>Mesozoa</taxon>
        <taxon>Orthonectida</taxon>
        <taxon>Rhopaluridae</taxon>
        <taxon>Intoshia</taxon>
    </lineage>
</organism>
<accession>A0A177AXP9</accession>
<evidence type="ECO:0000313" key="2">
    <source>
        <dbReference type="Proteomes" id="UP000078046"/>
    </source>
</evidence>
<proteinExistence type="predicted"/>
<dbReference type="AlphaFoldDB" id="A0A177AXP9"/>
<gene>
    <name evidence="1" type="ORF">A3Q56_06315</name>
</gene>
<comment type="caution">
    <text evidence="1">The sequence shown here is derived from an EMBL/GenBank/DDBJ whole genome shotgun (WGS) entry which is preliminary data.</text>
</comment>
<dbReference type="EMBL" id="LWCA01001084">
    <property type="protein sequence ID" value="OAF65964.1"/>
    <property type="molecule type" value="Genomic_DNA"/>
</dbReference>
<protein>
    <submittedName>
        <fullName evidence="1">Uncharacterized protein</fullName>
    </submittedName>
</protein>
<reference evidence="1 2" key="1">
    <citation type="submission" date="2016-04" db="EMBL/GenBank/DDBJ databases">
        <title>The genome of Intoshia linei affirms orthonectids as highly simplified spiralians.</title>
        <authorList>
            <person name="Mikhailov K.V."/>
            <person name="Slusarev G.S."/>
            <person name="Nikitin M.A."/>
            <person name="Logacheva M.D."/>
            <person name="Penin A."/>
            <person name="Aleoshin V."/>
            <person name="Panchin Y.V."/>
        </authorList>
    </citation>
    <scope>NUCLEOTIDE SEQUENCE [LARGE SCALE GENOMIC DNA]</scope>
    <source>
        <strain evidence="1">Intl2013</strain>
        <tissue evidence="1">Whole animal</tissue>
    </source>
</reference>
<keyword evidence="2" id="KW-1185">Reference proteome</keyword>